<reference evidence="1 2" key="1">
    <citation type="submission" date="2016-06" db="EMBL/GenBank/DDBJ databases">
        <authorList>
            <person name="Olsen C.W."/>
            <person name="Carey S."/>
            <person name="Hinshaw L."/>
            <person name="Karasin A.I."/>
        </authorList>
    </citation>
    <scope>NUCLEOTIDE SEQUENCE [LARGE SCALE GENOMIC DNA]</scope>
    <source>
        <strain evidence="1 2">LZ-22</strain>
    </source>
</reference>
<dbReference type="Proteomes" id="UP000199086">
    <property type="component" value="Unassembled WGS sequence"/>
</dbReference>
<organism evidence="1 2">
    <name type="scientific">Raineyella antarctica</name>
    <dbReference type="NCBI Taxonomy" id="1577474"/>
    <lineage>
        <taxon>Bacteria</taxon>
        <taxon>Bacillati</taxon>
        <taxon>Actinomycetota</taxon>
        <taxon>Actinomycetes</taxon>
        <taxon>Propionibacteriales</taxon>
        <taxon>Propionibacteriaceae</taxon>
        <taxon>Raineyella</taxon>
    </lineage>
</organism>
<protein>
    <recommendedName>
        <fullName evidence="3">Phosphotyrosine protein phosphatase I domain-containing protein</fullName>
    </recommendedName>
</protein>
<name>A0A1G6HN79_9ACTN</name>
<accession>A0A1G6HN79</accession>
<gene>
    <name evidence="1" type="ORF">GA0111570_111101</name>
</gene>
<dbReference type="AlphaFoldDB" id="A0A1G6HN79"/>
<evidence type="ECO:0000313" key="1">
    <source>
        <dbReference type="EMBL" id="SDB95578.1"/>
    </source>
</evidence>
<dbReference type="InterPro" id="IPR036196">
    <property type="entry name" value="Ptyr_pPase_sf"/>
</dbReference>
<evidence type="ECO:0008006" key="3">
    <source>
        <dbReference type="Google" id="ProtNLM"/>
    </source>
</evidence>
<keyword evidence="2" id="KW-1185">Reference proteome</keyword>
<dbReference type="SUPFAM" id="SSF52788">
    <property type="entry name" value="Phosphotyrosine protein phosphatases I"/>
    <property type="match status" value="1"/>
</dbReference>
<sequence>MTQQVGVPMEVVFLCLGNICRSRWPSGWTGRV</sequence>
<evidence type="ECO:0000313" key="2">
    <source>
        <dbReference type="Proteomes" id="UP000199086"/>
    </source>
</evidence>
<proteinExistence type="predicted"/>
<dbReference type="EMBL" id="FMYF01000011">
    <property type="protein sequence ID" value="SDB95578.1"/>
    <property type="molecule type" value="Genomic_DNA"/>
</dbReference>